<dbReference type="Pfam" id="PF00646">
    <property type="entry name" value="F-box"/>
    <property type="match status" value="1"/>
</dbReference>
<protein>
    <recommendedName>
        <fullName evidence="1">F-box domain-containing protein</fullName>
    </recommendedName>
</protein>
<dbReference type="SMART" id="SM00256">
    <property type="entry name" value="FBOX"/>
    <property type="match status" value="1"/>
</dbReference>
<dbReference type="Proteomes" id="UP001372834">
    <property type="component" value="Unassembled WGS sequence"/>
</dbReference>
<dbReference type="Gene3D" id="1.20.1280.50">
    <property type="match status" value="1"/>
</dbReference>
<gene>
    <name evidence="2" type="ORF">RUM43_012897</name>
</gene>
<organism evidence="2 3">
    <name type="scientific">Polyplax serrata</name>
    <name type="common">Common mouse louse</name>
    <dbReference type="NCBI Taxonomy" id="468196"/>
    <lineage>
        <taxon>Eukaryota</taxon>
        <taxon>Metazoa</taxon>
        <taxon>Ecdysozoa</taxon>
        <taxon>Arthropoda</taxon>
        <taxon>Hexapoda</taxon>
        <taxon>Insecta</taxon>
        <taxon>Pterygota</taxon>
        <taxon>Neoptera</taxon>
        <taxon>Paraneoptera</taxon>
        <taxon>Psocodea</taxon>
        <taxon>Troctomorpha</taxon>
        <taxon>Phthiraptera</taxon>
        <taxon>Anoplura</taxon>
        <taxon>Polyplacidae</taxon>
        <taxon>Polyplax</taxon>
    </lineage>
</organism>
<dbReference type="AlphaFoldDB" id="A0AAN8PJP5"/>
<reference evidence="2 3" key="1">
    <citation type="submission" date="2023-10" db="EMBL/GenBank/DDBJ databases">
        <title>Genomes of two closely related lineages of the louse Polyplax serrata with different host specificities.</title>
        <authorList>
            <person name="Martinu J."/>
            <person name="Tarabai H."/>
            <person name="Stefka J."/>
            <person name="Hypsa V."/>
        </authorList>
    </citation>
    <scope>NUCLEOTIDE SEQUENCE [LARGE SCALE GENOMIC DNA]</scope>
    <source>
        <strain evidence="2">HR10_N</strain>
    </source>
</reference>
<comment type="caution">
    <text evidence="2">The sequence shown here is derived from an EMBL/GenBank/DDBJ whole genome shotgun (WGS) entry which is preliminary data.</text>
</comment>
<dbReference type="EMBL" id="JAWJWE010000006">
    <property type="protein sequence ID" value="KAK6633153.1"/>
    <property type="molecule type" value="Genomic_DNA"/>
</dbReference>
<proteinExistence type="predicted"/>
<dbReference type="CDD" id="cd09917">
    <property type="entry name" value="F-box_SF"/>
    <property type="match status" value="1"/>
</dbReference>
<dbReference type="PROSITE" id="PS50181">
    <property type="entry name" value="FBOX"/>
    <property type="match status" value="1"/>
</dbReference>
<evidence type="ECO:0000259" key="1">
    <source>
        <dbReference type="PROSITE" id="PS50181"/>
    </source>
</evidence>
<evidence type="ECO:0000313" key="3">
    <source>
        <dbReference type="Proteomes" id="UP001372834"/>
    </source>
</evidence>
<name>A0AAN8PJP5_POLSC</name>
<dbReference type="InterPro" id="IPR036047">
    <property type="entry name" value="F-box-like_dom_sf"/>
</dbReference>
<dbReference type="SUPFAM" id="SSF81383">
    <property type="entry name" value="F-box domain"/>
    <property type="match status" value="1"/>
</dbReference>
<feature type="domain" description="F-box" evidence="1">
    <location>
        <begin position="2"/>
        <end position="38"/>
    </location>
</feature>
<dbReference type="InterPro" id="IPR001810">
    <property type="entry name" value="F-box_dom"/>
</dbReference>
<accession>A0AAN8PJP5</accession>
<sequence>MGCDLTTFPIEIQETILTKLSGQALLSVSKVCKLWRHICEWIAKERCSKVIPEECVREIESSGKCDDVWLTVVNNYFLQQYLLKNMLDHEKNLVVELNGLIEAIDFILFLGPFIFIGCDSGKIEVYNPEQASLPVLTMTSLNMPIFHIEVMTNINVLLAKTGRNELEFFSLPYLSGKSWVYKMVHLKPVFQNYTNELHCEKNFSTYGSTLAVVTSPHEVCLFKLATSGNTTIKLKCLTNYITEEAVAHVSLWLEEVIILFKSGEILYWCLTTQGSILSDRYHEIHYENPVWIFRGRIFCSTFISSQLLGYWHMNRGADYWLVGKPTCDLVRCRDLGTMFSAETGIEDVLCVCLKQRLLACGTKDGKILLYYLSDRFFSCDEQNLNGNEHLKVEFNRVPDLTICTKERPIKNIAIVFCEDSIKIYTWYSKISMPYMVSSGPGSKGLLQYIVLKEAHWVEQSDKDMIDIF</sequence>
<dbReference type="SUPFAM" id="SSF50978">
    <property type="entry name" value="WD40 repeat-like"/>
    <property type="match status" value="1"/>
</dbReference>
<evidence type="ECO:0000313" key="2">
    <source>
        <dbReference type="EMBL" id="KAK6633153.1"/>
    </source>
</evidence>
<dbReference type="InterPro" id="IPR036322">
    <property type="entry name" value="WD40_repeat_dom_sf"/>
</dbReference>